<evidence type="ECO:0000256" key="2">
    <source>
        <dbReference type="ARBA" id="ARBA00022448"/>
    </source>
</evidence>
<feature type="transmembrane region" description="Helical" evidence="9">
    <location>
        <begin position="65"/>
        <end position="83"/>
    </location>
</feature>
<evidence type="ECO:0000256" key="6">
    <source>
        <dbReference type="ARBA" id="ARBA00022989"/>
    </source>
</evidence>
<keyword evidence="7 9" id="KW-0472">Membrane</keyword>
<feature type="transmembrane region" description="Helical" evidence="9">
    <location>
        <begin position="209"/>
        <end position="230"/>
    </location>
</feature>
<reference evidence="10 11" key="1">
    <citation type="submission" date="2015-09" db="EMBL/GenBank/DDBJ databases">
        <title>Draft Genome Sequence of Bradyrhizobium manausense Strain BR 3351T, a Novel Symbiotic Nitrogen-Fixing Alphaproteobacterium Isolated from Brazilian Amazon Rain Forest.</title>
        <authorList>
            <person name="De Araujo J.L."/>
            <person name="Zilli J.E."/>
        </authorList>
    </citation>
    <scope>NUCLEOTIDE SEQUENCE [LARGE SCALE GENOMIC DNA]</scope>
    <source>
        <strain evidence="10 11">BR3351</strain>
    </source>
</reference>
<evidence type="ECO:0000256" key="3">
    <source>
        <dbReference type="ARBA" id="ARBA00022475"/>
    </source>
</evidence>
<keyword evidence="4 9" id="KW-0812">Transmembrane</keyword>
<dbReference type="GO" id="GO:0005886">
    <property type="term" value="C:plasma membrane"/>
    <property type="evidence" value="ECO:0007669"/>
    <property type="project" value="UniProtKB-SubCell"/>
</dbReference>
<evidence type="ECO:0000313" key="10">
    <source>
        <dbReference type="EMBL" id="KRQ06099.1"/>
    </source>
</evidence>
<gene>
    <name evidence="10" type="ORF">AOQ71_26155</name>
</gene>
<feature type="transmembrane region" description="Helical" evidence="9">
    <location>
        <begin position="42"/>
        <end position="59"/>
    </location>
</feature>
<dbReference type="PANTHER" id="PTHR11795">
    <property type="entry name" value="BRANCHED-CHAIN AMINO ACID TRANSPORT SYSTEM PERMEASE PROTEIN LIVH"/>
    <property type="match status" value="1"/>
</dbReference>
<feature type="transmembrane region" description="Helical" evidence="9">
    <location>
        <begin position="158"/>
        <end position="178"/>
    </location>
</feature>
<evidence type="ECO:0000256" key="8">
    <source>
        <dbReference type="ARBA" id="ARBA00037998"/>
    </source>
</evidence>
<dbReference type="AlphaFoldDB" id="A0A0R3D8K9"/>
<evidence type="ECO:0000256" key="1">
    <source>
        <dbReference type="ARBA" id="ARBA00004651"/>
    </source>
</evidence>
<comment type="similarity">
    <text evidence="8">Belongs to the binding-protein-dependent transport system permease family. LivHM subfamily.</text>
</comment>
<dbReference type="Proteomes" id="UP000051936">
    <property type="component" value="Unassembled WGS sequence"/>
</dbReference>
<dbReference type="Pfam" id="PF02653">
    <property type="entry name" value="BPD_transp_2"/>
    <property type="match status" value="1"/>
</dbReference>
<dbReference type="GO" id="GO:0022857">
    <property type="term" value="F:transmembrane transporter activity"/>
    <property type="evidence" value="ECO:0007669"/>
    <property type="project" value="InterPro"/>
</dbReference>
<name>A0A0R3D8K9_9BRAD</name>
<feature type="transmembrane region" description="Helical" evidence="9">
    <location>
        <begin position="284"/>
        <end position="303"/>
    </location>
</feature>
<protein>
    <submittedName>
        <fullName evidence="10">Amino acid ABC transporter</fullName>
    </submittedName>
</protein>
<proteinExistence type="inferred from homology"/>
<accession>A0A0R3D8K9</accession>
<keyword evidence="2" id="KW-0813">Transport</keyword>
<dbReference type="InterPro" id="IPR001851">
    <property type="entry name" value="ABC_transp_permease"/>
</dbReference>
<evidence type="ECO:0000256" key="7">
    <source>
        <dbReference type="ARBA" id="ARBA00023136"/>
    </source>
</evidence>
<evidence type="ECO:0000313" key="11">
    <source>
        <dbReference type="Proteomes" id="UP000051936"/>
    </source>
</evidence>
<dbReference type="CDD" id="cd06582">
    <property type="entry name" value="TM_PBP1_LivH_like"/>
    <property type="match status" value="1"/>
</dbReference>
<evidence type="ECO:0000256" key="4">
    <source>
        <dbReference type="ARBA" id="ARBA00022692"/>
    </source>
</evidence>
<comment type="caution">
    <text evidence="10">The sequence shown here is derived from an EMBL/GenBank/DDBJ whole genome shotgun (WGS) entry which is preliminary data.</text>
</comment>
<dbReference type="PANTHER" id="PTHR11795:SF449">
    <property type="entry name" value="BRANCHED-CHAIN AMINO ACID TRANSPORT PERMEASE PROTEIN LIVH-RELATED"/>
    <property type="match status" value="1"/>
</dbReference>
<keyword evidence="3" id="KW-1003">Cell membrane</keyword>
<evidence type="ECO:0000256" key="9">
    <source>
        <dbReference type="SAM" id="Phobius"/>
    </source>
</evidence>
<comment type="subcellular location">
    <subcellularLocation>
        <location evidence="1">Cell membrane</location>
        <topology evidence="1">Multi-pass membrane protein</topology>
    </subcellularLocation>
</comment>
<feature type="transmembrane region" description="Helical" evidence="9">
    <location>
        <begin position="6"/>
        <end position="30"/>
    </location>
</feature>
<keyword evidence="5" id="KW-0029">Amino-acid transport</keyword>
<dbReference type="EMBL" id="LJYG01000102">
    <property type="protein sequence ID" value="KRQ06099.1"/>
    <property type="molecule type" value="Genomic_DNA"/>
</dbReference>
<dbReference type="STRING" id="989370.AOQ71_26155"/>
<dbReference type="InterPro" id="IPR052157">
    <property type="entry name" value="BCAA_transport_permease"/>
</dbReference>
<evidence type="ECO:0000256" key="5">
    <source>
        <dbReference type="ARBA" id="ARBA00022970"/>
    </source>
</evidence>
<keyword evidence="6 9" id="KW-1133">Transmembrane helix</keyword>
<organism evidence="10 11">
    <name type="scientific">Bradyrhizobium manausense</name>
    <dbReference type="NCBI Taxonomy" id="989370"/>
    <lineage>
        <taxon>Bacteria</taxon>
        <taxon>Pseudomonadati</taxon>
        <taxon>Pseudomonadota</taxon>
        <taxon>Alphaproteobacteria</taxon>
        <taxon>Hyphomicrobiales</taxon>
        <taxon>Nitrobacteraceae</taxon>
        <taxon>Bradyrhizobium</taxon>
    </lineage>
</organism>
<sequence length="309" mass="32562">MLMLTYALVAGVLFGLYFSLVGMGLNLVFGVMRIVNLAHGDVLMLGAFVALGVVTLAGIDPLFAVPLAFVLFLLVGTLLYWVLVPRLQGSANPEMLSIILFFGLSQVVEAITTIFAGTSERSIQSRLLGTVFSTIKVQLFGGKPQNGPIRILGQGFPAPWVIAAGISLVAIGLVYVYLYRTRLGTLTRAVMSRRDEALASGIDVDRVSAAAFGIGLGLAAVAGVFAPFMFGSITPAFGADATVTSFAIVVLGSLGNPLGTALGGVVYGVCYMLVQTYLSSWADLLPYVLLILILLLRPSGLLGRRVRVA</sequence>
<keyword evidence="11" id="KW-1185">Reference proteome</keyword>
<feature type="transmembrane region" description="Helical" evidence="9">
    <location>
        <begin position="95"/>
        <end position="117"/>
    </location>
</feature>
<dbReference type="GO" id="GO:0006865">
    <property type="term" value="P:amino acid transport"/>
    <property type="evidence" value="ECO:0007669"/>
    <property type="project" value="UniProtKB-KW"/>
</dbReference>